<dbReference type="Proteomes" id="UP000192610">
    <property type="component" value="Unassembled WGS sequence"/>
</dbReference>
<dbReference type="AlphaFoldDB" id="A0A1V9E1B1"/>
<dbReference type="STRING" id="354355.SAMN05660816_02127"/>
<accession>A0A1V9E1B1</accession>
<comment type="caution">
    <text evidence="1">The sequence shown here is derived from an EMBL/GenBank/DDBJ whole genome shotgun (WGS) entry which is preliminary data.</text>
</comment>
<dbReference type="EMBL" id="LVXG01000078">
    <property type="protein sequence ID" value="OQP39900.1"/>
    <property type="molecule type" value="Genomic_DNA"/>
</dbReference>
<evidence type="ECO:0000313" key="2">
    <source>
        <dbReference type="Proteomes" id="UP000192610"/>
    </source>
</evidence>
<name>A0A1V9E1B1_9BACT</name>
<keyword evidence="2" id="KW-1185">Reference proteome</keyword>
<gene>
    <name evidence="1" type="ORF">A4H97_16910</name>
</gene>
<proteinExistence type="predicted"/>
<dbReference type="RefSeq" id="WP_081204402.1">
    <property type="nucleotide sequence ID" value="NZ_FOCZ01000003.1"/>
</dbReference>
<organism evidence="1 2">
    <name type="scientific">Niastella yeongjuensis</name>
    <dbReference type="NCBI Taxonomy" id="354355"/>
    <lineage>
        <taxon>Bacteria</taxon>
        <taxon>Pseudomonadati</taxon>
        <taxon>Bacteroidota</taxon>
        <taxon>Chitinophagia</taxon>
        <taxon>Chitinophagales</taxon>
        <taxon>Chitinophagaceae</taxon>
        <taxon>Niastella</taxon>
    </lineage>
</organism>
<dbReference type="OrthoDB" id="594666at2"/>
<reference evidence="2" key="1">
    <citation type="submission" date="2016-04" db="EMBL/GenBank/DDBJ databases">
        <authorList>
            <person name="Chen L."/>
            <person name="Zhuang W."/>
            <person name="Wang G."/>
        </authorList>
    </citation>
    <scope>NUCLEOTIDE SEQUENCE [LARGE SCALE GENOMIC DNA]</scope>
    <source>
        <strain evidence="2">17621</strain>
    </source>
</reference>
<evidence type="ECO:0000313" key="1">
    <source>
        <dbReference type="EMBL" id="OQP39900.1"/>
    </source>
</evidence>
<sequence>MQYHIQTLVKHLFDKDSFEQVTEQELKQFTDDYPYAAVGQFLYAKKLKDVGSYNHYEQGEQASLYFHNALWLRWQLDQKEEAPVIPVKAEEPDQQPGFRIVQLAKNGPSEHEPLAEEPATSEQPIQLVAEQTTAPAMEGSISTEEEEKSLQVNENGSLVEKEEAIAETASAVAIAEISQLAEESKTTEAAANAVSITEEALIPPAVSVEPDKDADEIVPAVEVINAELETTAPEDDIVPAVDVTKIEMEVTAVADDVVPAIEIAPEELAAIAPVTATEVATEPLAPAEIAIEEQLVEEINEIIPAAEPIAVAAEAPTQQVAGFTAATQEGKSAVDLGEPIFESYHTIDYFASQGIKLLQEELKDKLGKQLKSFTDWLRSMKRIGPIETNTSLDDVTNQSIQRIAEHSIEEKEVLTEAMAEVWVKQGNPDKAIRVYEKLSLLNPAKRPYFAGRIEQLKAQ</sequence>
<evidence type="ECO:0008006" key="3">
    <source>
        <dbReference type="Google" id="ProtNLM"/>
    </source>
</evidence>
<protein>
    <recommendedName>
        <fullName evidence="3">Tetratricopeptide repeat protein</fullName>
    </recommendedName>
</protein>